<dbReference type="OrthoDB" id="28112at2759"/>
<reference evidence="7 8" key="1">
    <citation type="submission" date="2014-04" db="EMBL/GenBank/DDBJ databases">
        <authorList>
            <consortium name="DOE Joint Genome Institute"/>
            <person name="Kuo A."/>
            <person name="Martino E."/>
            <person name="Perotto S."/>
            <person name="Kohler A."/>
            <person name="Nagy L.G."/>
            <person name="Floudas D."/>
            <person name="Copeland A."/>
            <person name="Barry K.W."/>
            <person name="Cichocki N."/>
            <person name="Veneault-Fourrey C."/>
            <person name="LaButti K."/>
            <person name="Lindquist E.A."/>
            <person name="Lipzen A."/>
            <person name="Lundell T."/>
            <person name="Morin E."/>
            <person name="Murat C."/>
            <person name="Sun H."/>
            <person name="Tunlid A."/>
            <person name="Henrissat B."/>
            <person name="Grigoriev I.V."/>
            <person name="Hibbett D.S."/>
            <person name="Martin F."/>
            <person name="Nordberg H.P."/>
            <person name="Cantor M.N."/>
            <person name="Hua S.X."/>
        </authorList>
    </citation>
    <scope>NUCLEOTIDE SEQUENCE [LARGE SCALE GENOMIC DNA]</scope>
    <source>
        <strain evidence="7 8">Zn</strain>
    </source>
</reference>
<dbReference type="GO" id="GO:0034388">
    <property type="term" value="C:Pwp2p-containing subcomplex of 90S preribosome"/>
    <property type="evidence" value="ECO:0007669"/>
    <property type="project" value="TreeGrafter"/>
</dbReference>
<dbReference type="InterPro" id="IPR055347">
    <property type="entry name" value="UTP6_N"/>
</dbReference>
<evidence type="ECO:0000256" key="4">
    <source>
        <dbReference type="ARBA" id="ARBA00022737"/>
    </source>
</evidence>
<feature type="domain" description="U3 small nucleolar RNA-associated protein 6 N-terminal" evidence="6">
    <location>
        <begin position="12"/>
        <end position="86"/>
    </location>
</feature>
<proteinExistence type="inferred from homology"/>
<dbReference type="EMBL" id="KN832876">
    <property type="protein sequence ID" value="KIN00907.1"/>
    <property type="molecule type" value="Genomic_DNA"/>
</dbReference>
<dbReference type="GO" id="GO:0030515">
    <property type="term" value="F:snoRNA binding"/>
    <property type="evidence" value="ECO:0007669"/>
    <property type="project" value="InterPro"/>
</dbReference>
<evidence type="ECO:0000256" key="5">
    <source>
        <dbReference type="ARBA" id="ARBA00023242"/>
    </source>
</evidence>
<accession>A0A0C3HF10</accession>
<dbReference type="Gene3D" id="1.25.40.10">
    <property type="entry name" value="Tetratricopeptide repeat domain"/>
    <property type="match status" value="1"/>
</dbReference>
<dbReference type="GO" id="GO:0000462">
    <property type="term" value="P:maturation of SSU-rRNA from tricistronic rRNA transcript (SSU-rRNA, 5.8S rRNA, LSU-rRNA)"/>
    <property type="evidence" value="ECO:0007669"/>
    <property type="project" value="InterPro"/>
</dbReference>
<dbReference type="STRING" id="913774.A0A0C3HF10"/>
<keyword evidence="5" id="KW-0539">Nucleus</keyword>
<reference evidence="8" key="2">
    <citation type="submission" date="2015-01" db="EMBL/GenBank/DDBJ databases">
        <title>Evolutionary Origins and Diversification of the Mycorrhizal Mutualists.</title>
        <authorList>
            <consortium name="DOE Joint Genome Institute"/>
            <consortium name="Mycorrhizal Genomics Consortium"/>
            <person name="Kohler A."/>
            <person name="Kuo A."/>
            <person name="Nagy L.G."/>
            <person name="Floudas D."/>
            <person name="Copeland A."/>
            <person name="Barry K.W."/>
            <person name="Cichocki N."/>
            <person name="Veneault-Fourrey C."/>
            <person name="LaButti K."/>
            <person name="Lindquist E.A."/>
            <person name="Lipzen A."/>
            <person name="Lundell T."/>
            <person name="Morin E."/>
            <person name="Murat C."/>
            <person name="Riley R."/>
            <person name="Ohm R."/>
            <person name="Sun H."/>
            <person name="Tunlid A."/>
            <person name="Henrissat B."/>
            <person name="Grigoriev I.V."/>
            <person name="Hibbett D.S."/>
            <person name="Martin F."/>
        </authorList>
    </citation>
    <scope>NUCLEOTIDE SEQUENCE [LARGE SCALE GENOMIC DNA]</scope>
    <source>
        <strain evidence="8">Zn</strain>
    </source>
</reference>
<dbReference type="InterPro" id="IPR013949">
    <property type="entry name" value="Utp6"/>
</dbReference>
<evidence type="ECO:0000256" key="3">
    <source>
        <dbReference type="ARBA" id="ARBA00022552"/>
    </source>
</evidence>
<keyword evidence="3" id="KW-0698">rRNA processing</keyword>
<dbReference type="InterPro" id="IPR011990">
    <property type="entry name" value="TPR-like_helical_dom_sf"/>
</dbReference>
<dbReference type="HOGENOM" id="CLU_026025_3_1_1"/>
<evidence type="ECO:0000313" key="7">
    <source>
        <dbReference type="EMBL" id="KIN00907.1"/>
    </source>
</evidence>
<keyword evidence="8" id="KW-1185">Reference proteome</keyword>
<protein>
    <recommendedName>
        <fullName evidence="6">U3 small nucleolar RNA-associated protein 6 N-terminal domain-containing protein</fullName>
    </recommendedName>
</protein>
<dbReference type="PANTHER" id="PTHR23271">
    <property type="entry name" value="HEPATOCELLULAR CARCINOMA-ASSOCIATED ANTIGEN 66"/>
    <property type="match status" value="1"/>
</dbReference>
<dbReference type="InterPro" id="IPR003107">
    <property type="entry name" value="HAT"/>
</dbReference>
<comment type="similarity">
    <text evidence="2">Belongs to the UTP6 family.</text>
</comment>
<dbReference type="PANTHER" id="PTHR23271:SF1">
    <property type="entry name" value="U3 SMALL NUCLEOLAR RNA-ASSOCIATED PROTEIN 6 HOMOLOG"/>
    <property type="match status" value="1"/>
</dbReference>
<dbReference type="GO" id="GO:0032040">
    <property type="term" value="C:small-subunit processome"/>
    <property type="evidence" value="ECO:0007669"/>
    <property type="project" value="TreeGrafter"/>
</dbReference>
<dbReference type="Proteomes" id="UP000054321">
    <property type="component" value="Unassembled WGS sequence"/>
</dbReference>
<keyword evidence="4" id="KW-0677">Repeat</keyword>
<sequence>MAGASDKARFYLERAVPQLQEFEQKKIFSKDEIRSLVKKRSDFEHKIVARGTSPIDFAKYAAWEMNLEQLRQTRCKRLKIRVTSTISGQPRIFSIFDRGTKKHPGDLALWMSYLEYARKAKATKKFKTVLTASIRLHPTKSELWLYAARWALEADSDIGEARSFMQRGTRFCTTTRDLWIEYAKLEMIYLLKIALRRKILGLDVDSSTVAEDEVGEAGRETGFENAADMISLTDIKTNTLKPSMIEGVKVDSEAQKNPMTTPALNGAIPLAIFDAGRKQPFFCASAAEDFFFMFTKFTQVRCMPALLQHVLDSMAEAYPTDPCTLCCSIRQPCVGIAPTSADFPGALGSSLDRLKEGMMKTKGKAELSKKVRAWIEPILAEEDLDPSIRTVLSHTVRKLEP</sequence>
<dbReference type="SMART" id="SM00386">
    <property type="entry name" value="HAT"/>
    <property type="match status" value="3"/>
</dbReference>
<evidence type="ECO:0000313" key="8">
    <source>
        <dbReference type="Proteomes" id="UP000054321"/>
    </source>
</evidence>
<evidence type="ECO:0000256" key="2">
    <source>
        <dbReference type="ARBA" id="ARBA00010734"/>
    </source>
</evidence>
<dbReference type="Pfam" id="PF08640">
    <property type="entry name" value="U3_assoc_6"/>
    <property type="match status" value="1"/>
</dbReference>
<dbReference type="AlphaFoldDB" id="A0A0C3HF10"/>
<comment type="subcellular location">
    <subcellularLocation>
        <location evidence="1">Nucleus</location>
        <location evidence="1">Nucleolus</location>
    </subcellularLocation>
</comment>
<name>A0A0C3HF10_OIDMZ</name>
<organism evidence="7 8">
    <name type="scientific">Oidiodendron maius (strain Zn)</name>
    <dbReference type="NCBI Taxonomy" id="913774"/>
    <lineage>
        <taxon>Eukaryota</taxon>
        <taxon>Fungi</taxon>
        <taxon>Dikarya</taxon>
        <taxon>Ascomycota</taxon>
        <taxon>Pezizomycotina</taxon>
        <taxon>Leotiomycetes</taxon>
        <taxon>Leotiomycetes incertae sedis</taxon>
        <taxon>Myxotrichaceae</taxon>
        <taxon>Oidiodendron</taxon>
    </lineage>
</organism>
<evidence type="ECO:0000259" key="6">
    <source>
        <dbReference type="Pfam" id="PF08640"/>
    </source>
</evidence>
<dbReference type="InParanoid" id="A0A0C3HF10"/>
<dbReference type="FunCoup" id="A0A0C3HF10">
    <property type="interactions" value="292"/>
</dbReference>
<gene>
    <name evidence="7" type="ORF">OIDMADRAFT_123891</name>
</gene>
<dbReference type="SUPFAM" id="SSF48452">
    <property type="entry name" value="TPR-like"/>
    <property type="match status" value="1"/>
</dbReference>
<evidence type="ECO:0000256" key="1">
    <source>
        <dbReference type="ARBA" id="ARBA00004604"/>
    </source>
</evidence>